<organism evidence="9 10">
    <name type="scientific">Trichocoleus desertorum GB2-A4</name>
    <dbReference type="NCBI Taxonomy" id="2933944"/>
    <lineage>
        <taxon>Bacteria</taxon>
        <taxon>Bacillati</taxon>
        <taxon>Cyanobacteriota</taxon>
        <taxon>Cyanophyceae</taxon>
        <taxon>Leptolyngbyales</taxon>
        <taxon>Trichocoleusaceae</taxon>
        <taxon>Trichocoleus</taxon>
    </lineage>
</organism>
<dbReference type="CDD" id="cd16922">
    <property type="entry name" value="HATPase_EvgS-ArcB-TorS-like"/>
    <property type="match status" value="1"/>
</dbReference>
<dbReference type="SMART" id="SM00065">
    <property type="entry name" value="GAF"/>
    <property type="match status" value="1"/>
</dbReference>
<dbReference type="RefSeq" id="WP_190432923.1">
    <property type="nucleotide sequence ID" value="NZ_JAMPKM010000017.1"/>
</dbReference>
<dbReference type="InterPro" id="IPR029016">
    <property type="entry name" value="GAF-like_dom_sf"/>
</dbReference>
<keyword evidence="9" id="KW-0067">ATP-binding</keyword>
<dbReference type="SUPFAM" id="SSF55874">
    <property type="entry name" value="ATPase domain of HSP90 chaperone/DNA topoisomerase II/histidine kinase"/>
    <property type="match status" value="1"/>
</dbReference>
<dbReference type="PROSITE" id="PS50109">
    <property type="entry name" value="HIS_KIN"/>
    <property type="match status" value="1"/>
</dbReference>
<dbReference type="Proteomes" id="UP001464891">
    <property type="component" value="Unassembled WGS sequence"/>
</dbReference>
<dbReference type="EMBL" id="JAMPKM010000017">
    <property type="protein sequence ID" value="MEP0819907.1"/>
    <property type="molecule type" value="Genomic_DNA"/>
</dbReference>
<dbReference type="SUPFAM" id="SSF47384">
    <property type="entry name" value="Homodimeric domain of signal transducing histidine kinase"/>
    <property type="match status" value="1"/>
</dbReference>
<dbReference type="InterPro" id="IPR004358">
    <property type="entry name" value="Sig_transdc_His_kin-like_C"/>
</dbReference>
<dbReference type="InterPro" id="IPR005467">
    <property type="entry name" value="His_kinase_dom"/>
</dbReference>
<evidence type="ECO:0000256" key="3">
    <source>
        <dbReference type="ARBA" id="ARBA00022553"/>
    </source>
</evidence>
<gene>
    <name evidence="9" type="ORF">NC998_22650</name>
</gene>
<evidence type="ECO:0000256" key="7">
    <source>
        <dbReference type="SAM" id="Coils"/>
    </source>
</evidence>
<reference evidence="9 10" key="1">
    <citation type="submission" date="2022-04" db="EMBL/GenBank/DDBJ databases">
        <title>Positive selection, recombination, and allopatry shape intraspecific diversity of widespread and dominant cyanobacteria.</title>
        <authorList>
            <person name="Wei J."/>
            <person name="Shu W."/>
            <person name="Hu C."/>
        </authorList>
    </citation>
    <scope>NUCLEOTIDE SEQUENCE [LARGE SCALE GENOMIC DNA]</scope>
    <source>
        <strain evidence="9 10">GB2-A4</strain>
    </source>
</reference>
<evidence type="ECO:0000256" key="5">
    <source>
        <dbReference type="ARBA" id="ARBA00022777"/>
    </source>
</evidence>
<evidence type="ECO:0000256" key="6">
    <source>
        <dbReference type="ARBA" id="ARBA00023012"/>
    </source>
</evidence>
<dbReference type="Gene3D" id="3.30.450.40">
    <property type="match status" value="1"/>
</dbReference>
<proteinExistence type="predicted"/>
<dbReference type="PANTHER" id="PTHR43047">
    <property type="entry name" value="TWO-COMPONENT HISTIDINE PROTEIN KINASE"/>
    <property type="match status" value="1"/>
</dbReference>
<protein>
    <recommendedName>
        <fullName evidence="2">histidine kinase</fullName>
        <ecNumber evidence="2">2.7.13.3</ecNumber>
    </recommendedName>
</protein>
<keyword evidence="9" id="KW-0547">Nucleotide-binding</keyword>
<evidence type="ECO:0000259" key="8">
    <source>
        <dbReference type="PROSITE" id="PS50109"/>
    </source>
</evidence>
<dbReference type="InterPro" id="IPR036097">
    <property type="entry name" value="HisK_dim/P_sf"/>
</dbReference>
<sequence length="635" mass="70384">MTSSADSKFSLTELTELVPATDNPEYLQGLGSELVFTQTVTGEYLSFYWQEAEHFGLTPDQLVGHGLGEGFGPAALNPYLGRVRRVLDYLTPDRFTYPFRFGDQYLLFDLIVSPILTPSGIATTALIMGRRLSTSGRDQGVAVEADFPRHEAPNSDRYQKLLTQIAWNIRRTLDLETIWQQTVNGLGKALGVSRCIICPYESGNSAVKVVAEFCQDQAPSMQGQTLKIAEEVHVRQALTLLEPILLEQSANTMHIFNGAYSGQEGNHSSNGSTAQVLEGPKQSILMVATCYQDQPNGLICLYQCDRPRMWSEAEIDLVRELADQVGTAIAHATLFTASQTLANQLQKVNEDLVQKHRELEEASQQAEEASRLKSEFLANTSHELRTPLNGMIGFLKLVMDDMVDSPEEQHEFIEEAYDCAIHLMQLINDILDIARIEAGKMQLELSPVNLNELLSAVENFSQRQIQAQQKNLNFEINLPPTYDQIILEGNYQRLLQVMLNLVGNAIKFTHEGGITISAEVVKKKVTVQNNERPGMVKIRVADTGIGVSLDKQDKLFQSFSQVDGSRTRQYGGTGLGLAISQRLVEAMGGVVNFYSLGEGLGSTVTFDVPLFQEPIMSTTTSLNESVDLLVERLPQ</sequence>
<name>A0ABV0JDS3_9CYAN</name>
<dbReference type="Pfam" id="PF00512">
    <property type="entry name" value="HisKA"/>
    <property type="match status" value="1"/>
</dbReference>
<evidence type="ECO:0000313" key="9">
    <source>
        <dbReference type="EMBL" id="MEP0819907.1"/>
    </source>
</evidence>
<accession>A0ABV0JDS3</accession>
<dbReference type="Pfam" id="PF02518">
    <property type="entry name" value="HATPase_c"/>
    <property type="match status" value="1"/>
</dbReference>
<feature type="coiled-coil region" evidence="7">
    <location>
        <begin position="342"/>
        <end position="379"/>
    </location>
</feature>
<keyword evidence="5" id="KW-0418">Kinase</keyword>
<dbReference type="SMART" id="SM00388">
    <property type="entry name" value="HisKA"/>
    <property type="match status" value="1"/>
</dbReference>
<comment type="catalytic activity">
    <reaction evidence="1">
        <text>ATP + protein L-histidine = ADP + protein N-phospho-L-histidine.</text>
        <dbReference type="EC" id="2.7.13.3"/>
    </reaction>
</comment>
<dbReference type="PRINTS" id="PR00344">
    <property type="entry name" value="BCTRLSENSOR"/>
</dbReference>
<evidence type="ECO:0000313" key="10">
    <source>
        <dbReference type="Proteomes" id="UP001464891"/>
    </source>
</evidence>
<dbReference type="EC" id="2.7.13.3" evidence="2"/>
<dbReference type="SUPFAM" id="SSF55781">
    <property type="entry name" value="GAF domain-like"/>
    <property type="match status" value="1"/>
</dbReference>
<keyword evidence="3" id="KW-0597">Phosphoprotein</keyword>
<dbReference type="GO" id="GO:0005524">
    <property type="term" value="F:ATP binding"/>
    <property type="evidence" value="ECO:0007669"/>
    <property type="project" value="UniProtKB-KW"/>
</dbReference>
<keyword evidence="4" id="KW-0808">Transferase</keyword>
<evidence type="ECO:0000256" key="1">
    <source>
        <dbReference type="ARBA" id="ARBA00000085"/>
    </source>
</evidence>
<dbReference type="InterPro" id="IPR003594">
    <property type="entry name" value="HATPase_dom"/>
</dbReference>
<dbReference type="InterPro" id="IPR003661">
    <property type="entry name" value="HisK_dim/P_dom"/>
</dbReference>
<keyword evidence="6" id="KW-0902">Two-component regulatory system</keyword>
<dbReference type="CDD" id="cd00082">
    <property type="entry name" value="HisKA"/>
    <property type="match status" value="1"/>
</dbReference>
<evidence type="ECO:0000256" key="4">
    <source>
        <dbReference type="ARBA" id="ARBA00022679"/>
    </source>
</evidence>
<dbReference type="InterPro" id="IPR036890">
    <property type="entry name" value="HATPase_C_sf"/>
</dbReference>
<dbReference type="Pfam" id="PF13492">
    <property type="entry name" value="GAF_3"/>
    <property type="match status" value="1"/>
</dbReference>
<evidence type="ECO:0000256" key="2">
    <source>
        <dbReference type="ARBA" id="ARBA00012438"/>
    </source>
</evidence>
<feature type="domain" description="Histidine kinase" evidence="8">
    <location>
        <begin position="379"/>
        <end position="612"/>
    </location>
</feature>
<dbReference type="SMART" id="SM00387">
    <property type="entry name" value="HATPase_c"/>
    <property type="match status" value="1"/>
</dbReference>
<keyword evidence="10" id="KW-1185">Reference proteome</keyword>
<dbReference type="Gene3D" id="3.30.565.10">
    <property type="entry name" value="Histidine kinase-like ATPase, C-terminal domain"/>
    <property type="match status" value="1"/>
</dbReference>
<dbReference type="InterPro" id="IPR003018">
    <property type="entry name" value="GAF"/>
</dbReference>
<comment type="caution">
    <text evidence="9">The sequence shown here is derived from an EMBL/GenBank/DDBJ whole genome shotgun (WGS) entry which is preliminary data.</text>
</comment>
<keyword evidence="7" id="KW-0175">Coiled coil</keyword>
<dbReference type="Gene3D" id="1.10.287.130">
    <property type="match status" value="1"/>
</dbReference>
<dbReference type="PANTHER" id="PTHR43047:SF72">
    <property type="entry name" value="OSMOSENSING HISTIDINE PROTEIN KINASE SLN1"/>
    <property type="match status" value="1"/>
</dbReference>